<dbReference type="HAMAP" id="MF_04008">
    <property type="entry name" value="HSV_SCAF"/>
    <property type="match status" value="1"/>
</dbReference>
<dbReference type="EMBL" id="HQ221963">
    <property type="protein sequence ID" value="ADW24358.1"/>
    <property type="molecule type" value="Genomic_DNA"/>
</dbReference>
<evidence type="ECO:0000256" key="3">
    <source>
        <dbReference type="ARBA" id="ARBA00022612"/>
    </source>
</evidence>
<feature type="site" description="Cleavage; by assemblin; Release site" evidence="9">
    <location>
        <begin position="241"/>
        <end position="242"/>
    </location>
</feature>
<keyword evidence="8 9" id="KW-1035">Host cytoplasm</keyword>
<keyword evidence="1 9" id="KW-0597">Phosphoprotein</keyword>
<comment type="subunit">
    <molecule>Assemblin</molecule>
    <text evidence="9">Exists in a monomer-dimer equilibrium with the dimer being the active species.</text>
</comment>
<feature type="region of interest" description="Disordered" evidence="10">
    <location>
        <begin position="359"/>
        <end position="378"/>
    </location>
</feature>
<feature type="region of interest" description="Disordered" evidence="10">
    <location>
        <begin position="427"/>
        <end position="446"/>
    </location>
</feature>
<dbReference type="GO" id="GO:0042025">
    <property type="term" value="C:host cell nucleus"/>
    <property type="evidence" value="ECO:0007669"/>
    <property type="project" value="UniProtKB-SubCell"/>
</dbReference>
<dbReference type="GeneID" id="10192208"/>
<name>E9M5K0_9GAMA</name>
<feature type="region of interest" description="Interaction with major capsid protein" evidence="9">
    <location>
        <begin position="522"/>
        <end position="542"/>
    </location>
</feature>
<comment type="function">
    <text evidence="9">Assemblin: Protease that plays an essential role in virion assembly within the nucleus. Catalyzes the cleavage of the assembly protein after formation of the spherical procapsid. By that cleavage, the capsid matures and gains its icosahedral shape. The cleavage sites seem to include -Ala-Ser-, -Ala-Ala-, as well as Ala-Thr bonds. Assemblin and cleavages products are evicted from the capsid before or during DNA packaging.</text>
</comment>
<dbReference type="GO" id="GO:0042802">
    <property type="term" value="F:identical protein binding"/>
    <property type="evidence" value="ECO:0007669"/>
    <property type="project" value="UniProtKB-UniRule"/>
</dbReference>
<comment type="function">
    <text evidence="9">Assembly protein: Plays a major role in capsid assembly. Acts as a scaffold protein by binding major capsid protein. Multimerizes in the nucleus such as major capsid protein forms the icosahedral T=16 capsid. Cleaved by assemblin after capsid completion. The cleavages products are evicted from the capsid before or during DNA packaging.</text>
</comment>
<keyword evidence="5 9" id="KW-0378">Hydrolase</keyword>
<evidence type="ECO:0000256" key="4">
    <source>
        <dbReference type="ARBA" id="ARBA00022670"/>
    </source>
</evidence>
<evidence type="ECO:0000256" key="7">
    <source>
        <dbReference type="ARBA" id="ARBA00022950"/>
    </source>
</evidence>
<feature type="active site" description="Charge relay system" evidence="9">
    <location>
        <position position="55"/>
    </location>
</feature>
<dbReference type="Pfam" id="PF00716">
    <property type="entry name" value="Peptidase_S21"/>
    <property type="match status" value="1"/>
</dbReference>
<keyword evidence="6 9" id="KW-0720">Serine protease</keyword>
<comment type="PTM">
    <text evidence="9">Capsid scaffolding protein: Capsid scaffolding protein is cleaved by assemblin after formation of the spherical procapsid. As a result, the capsid obtains its mature, icosahedral shape. Cleavages occur at two or more sites: release (R-site) and maturation (M-site).</text>
</comment>
<dbReference type="GO" id="GO:0039708">
    <property type="term" value="P:nuclear capsid assembly"/>
    <property type="evidence" value="ECO:0007669"/>
    <property type="project" value="UniProtKB-ARBA"/>
</dbReference>
<keyword evidence="3 9" id="KW-1188">Viral release from host cell</keyword>
<comment type="catalytic activity">
    <reaction evidence="9">
        <text>Cleaves -Ala-|-Ser- and -Ala-|-Ala- bonds in the scaffold protein.</text>
        <dbReference type="EC" id="3.4.21.97"/>
    </reaction>
</comment>
<proteinExistence type="inferred from homology"/>
<dbReference type="SUPFAM" id="SSF50789">
    <property type="entry name" value="Herpes virus serine proteinase, assemblin"/>
    <property type="match status" value="1"/>
</dbReference>
<comment type="domain">
    <text evidence="9">Region of interaction between pPR and pAP is called Amino conserved domain (ACD). The region of interaction with major capsid protein is called carboxyl conserved domain (CCD).</text>
</comment>
<keyword evidence="13" id="KW-1185">Reference proteome</keyword>
<dbReference type="KEGG" id="vg:10192208"/>
<protein>
    <recommendedName>
        <fullName evidence="9">Capsid scaffolding protein</fullName>
    </recommendedName>
    <alternativeName>
        <fullName evidence="9">Protease precursor</fullName>
        <shortName evidence="9">pPR</shortName>
    </alternativeName>
    <component>
        <recommendedName>
            <fullName evidence="9">Assemblin</fullName>
            <ecNumber evidence="9">3.4.21.97</ecNumber>
        </recommendedName>
        <alternativeName>
            <fullName evidence="9">Protease</fullName>
            <shortName evidence="9">Pr</shortName>
        </alternativeName>
    </component>
    <component>
        <recommendedName>
            <fullName evidence="9">Assembly protein</fullName>
            <shortName evidence="9">AP</shortName>
        </recommendedName>
        <alternativeName>
            <fullName evidence="9">Capsid assembly protein</fullName>
        </alternativeName>
    </component>
</protein>
<evidence type="ECO:0000256" key="8">
    <source>
        <dbReference type="ARBA" id="ARBA00023200"/>
    </source>
</evidence>
<dbReference type="Proteomes" id="UP000164320">
    <property type="component" value="Genome"/>
</dbReference>
<feature type="compositionally biased region" description="Pro residues" evidence="10">
    <location>
        <begin position="427"/>
        <end position="440"/>
    </location>
</feature>
<comment type="similarity">
    <text evidence="9">Belongs to the herpesviridae capsid scaffolding protein family.</text>
</comment>
<keyword evidence="7 9" id="KW-0118">Viral capsid assembly</keyword>
<feature type="active site" description="Charge relay system" evidence="9">
    <location>
        <position position="142"/>
    </location>
</feature>
<keyword evidence="2 9" id="KW-1048">Host nucleus</keyword>
<reference evidence="13 14" key="1">
    <citation type="journal article" date="2011" name="J. Virol.">
        <title>Identification and sequencing of a novel rodent gammaherpesvirus that establishes acute and latent infection in laboratory mice.</title>
        <authorList>
            <person name="Loh J."/>
            <person name="Zhao G."/>
            <person name="Nelson C.A."/>
            <person name="Coder P."/>
            <person name="Droit L."/>
            <person name="Handley S.A."/>
            <person name="Johnson L.S."/>
            <person name="Vachharajani P."/>
            <person name="Guzman H."/>
            <person name="Tesh R.B."/>
            <person name="Wang D."/>
            <person name="Fremont D.H."/>
            <person name="Virgin H.W."/>
        </authorList>
    </citation>
    <scope>NUCLEOTIDE SEQUENCE [LARGE SCALE GENOMIC DNA]</scope>
</reference>
<comment type="subunit">
    <molecule>Assembly protein</molecule>
    <text evidence="9">Homomultimer. Interacts with major capsid protein.</text>
</comment>
<keyword evidence="4 9" id="KW-0645">Protease</keyword>
<dbReference type="InterPro" id="IPR035443">
    <property type="entry name" value="Herpes_virus_sf"/>
</dbReference>
<evidence type="ECO:0000256" key="1">
    <source>
        <dbReference type="ARBA" id="ARBA00022553"/>
    </source>
</evidence>
<comment type="caution">
    <text evidence="9">Lacks conserved residue(s) required for the propagation of feature annotation.</text>
</comment>
<evidence type="ECO:0000313" key="13">
    <source>
        <dbReference type="Proteomes" id="UP000134313"/>
    </source>
</evidence>
<feature type="region of interest" description="Disordered" evidence="10">
    <location>
        <begin position="454"/>
        <end position="530"/>
    </location>
</feature>
<gene>
    <name evidence="12" type="ORF">RHVP-L.17</name>
    <name evidence="11" type="ORF">RHVP.17</name>
</gene>
<feature type="active site" description="Charge relay system" evidence="9">
    <location>
        <position position="122"/>
    </location>
</feature>
<organism evidence="11 13">
    <name type="scientific">Cricetid gammaherpesvirus 2</name>
    <dbReference type="NCBI Taxonomy" id="1605972"/>
    <lineage>
        <taxon>Viruses</taxon>
        <taxon>Duplodnaviria</taxon>
        <taxon>Heunggongvirae</taxon>
        <taxon>Peploviricota</taxon>
        <taxon>Herviviricetes</taxon>
        <taxon>Herpesvirales</taxon>
        <taxon>Orthoherpesviridae</taxon>
        <taxon>Gammaherpesvirinae</taxon>
        <taxon>Rhadinovirus</taxon>
        <taxon>Rhadinovirus cricetidgamma2</taxon>
    </lineage>
</organism>
<evidence type="ECO:0000313" key="11">
    <source>
        <dbReference type="EMBL" id="ADW24358.1"/>
    </source>
</evidence>
<feature type="chain" id="PRO_5034777677" description="Assembly protein" evidence="9">
    <location>
        <begin position="242"/>
        <end position="542"/>
    </location>
</feature>
<dbReference type="GO" id="GO:0006508">
    <property type="term" value="P:proteolysis"/>
    <property type="evidence" value="ECO:0007669"/>
    <property type="project" value="UniProtKB-KW"/>
</dbReference>
<comment type="subunit">
    <molecule>Capsid scaffolding protein</molecule>
    <text evidence="9">Homomultimer. Interacts with major capsid protein.</text>
</comment>
<dbReference type="RefSeq" id="YP_004207853.1">
    <property type="nucleotide sequence ID" value="NC_015049.1"/>
</dbReference>
<evidence type="ECO:0000256" key="10">
    <source>
        <dbReference type="SAM" id="MobiDB-lite"/>
    </source>
</evidence>
<evidence type="ECO:0000256" key="9">
    <source>
        <dbReference type="HAMAP-Rule" id="MF_04008"/>
    </source>
</evidence>
<comment type="function">
    <text evidence="9">Capsid scaffolding protein: Acts as a scaffold protein by binding major capsid protein in the cytoplasm, inducing the nuclear localization of both proteins. Multimerizes in the nucleus such as major capsid protein forms the icosahedral T=16 capsid. Autocatalytic cleavage releases the assembly protein, and subsequently abolishes interaction with major capsid protein. Cleavages products are evicted from the capsid before or during DNA packaging.</text>
</comment>
<feature type="compositionally biased region" description="Low complexity" evidence="10">
    <location>
        <begin position="464"/>
        <end position="483"/>
    </location>
</feature>
<evidence type="ECO:0000256" key="6">
    <source>
        <dbReference type="ARBA" id="ARBA00022825"/>
    </source>
</evidence>
<evidence type="ECO:0000313" key="14">
    <source>
        <dbReference type="Proteomes" id="UP000164320"/>
    </source>
</evidence>
<feature type="chain" id="PRO_5034777678" description="Capsid scaffolding protein" evidence="9">
    <location>
        <begin position="1"/>
        <end position="542"/>
    </location>
</feature>
<evidence type="ECO:0000256" key="2">
    <source>
        <dbReference type="ARBA" id="ARBA00022562"/>
    </source>
</evidence>
<comment type="subcellular location">
    <molecule>Capsid scaffolding protein</molecule>
    <subcellularLocation>
        <location evidence="9">Host cytoplasm</location>
    </subcellularLocation>
</comment>
<dbReference type="EC" id="3.4.21.97" evidence="9"/>
<evidence type="ECO:0000313" key="12">
    <source>
        <dbReference type="EMBL" id="ADW24440.1"/>
    </source>
</evidence>
<accession>E9M5K0</accession>
<sequence length="542" mass="57904">MAADGDGDQVPTEVFVAGFIDVKQYPAPDKDLIINYDSLTAALPLNQPIPLNVEHLEHAEVGAVVGIFKVVHGLFCVGKIYCKPFLDLVHRMFTSSSAAKKPSTLPRLPAVEMLHAWLPELSLSSTHPELLSATPPSQILQHIALCAMGKRRGVVAVYGLDPKWVISKFNSLSTDEREQVASGSMTGLDLIKNDPPCLDFTINTDTLLSKAIDAGFIQNRLDILQTDKAVVAVSPSTYLKASAGPDPGAVDKTEDTLLEATMNPHQPQSTEDSGLISVPKSALVSLLTKHDHAQAPNAPKMPAPAFQGTGFQVPAPAHAPYYPYQHQQFAYPGQMQPPAMGIYSPWQMPCIPWPMPPQDPERMPKRKRSFDEDAFPGENSKKGLYGELLTMANSLAALKQEVDALRGAASGMQHMLKQPWHTIASPFPSPAPMAHPPIPVQQPLYAGHSHPSLVAHSQLSSTSPQTAQPPAAAAQPVQVTGPAPADPMTHAGAAAPRSAPETSQPNPAPPAGGVPATGKIDASNAPNCPNLLQKMFCDELTK</sequence>
<dbReference type="GO" id="GO:0030430">
    <property type="term" value="C:host cell cytoplasm"/>
    <property type="evidence" value="ECO:0007669"/>
    <property type="project" value="UniProtKB-SubCell"/>
</dbReference>
<dbReference type="PRINTS" id="PR00236">
    <property type="entry name" value="HSVCAPSIDP40"/>
</dbReference>
<comment type="subcellular location">
    <molecule>Assembly protein</molecule>
    <subcellularLocation>
        <location evidence="9">Host nucleus</location>
    </subcellularLocation>
</comment>
<dbReference type="GO" id="GO:0019076">
    <property type="term" value="P:viral release from host cell"/>
    <property type="evidence" value="ECO:0007669"/>
    <property type="project" value="UniProtKB-UniRule"/>
</dbReference>
<dbReference type="InterPro" id="IPR001847">
    <property type="entry name" value="Peptidase_S21"/>
</dbReference>
<dbReference type="GO" id="GO:0004252">
    <property type="term" value="F:serine-type endopeptidase activity"/>
    <property type="evidence" value="ECO:0007669"/>
    <property type="project" value="UniProtKB-UniRule"/>
</dbReference>
<dbReference type="Gene3D" id="3.20.16.10">
    <property type="entry name" value="Herpesvirus/Caudovirus protease domain"/>
    <property type="match status" value="1"/>
</dbReference>
<evidence type="ECO:0000256" key="5">
    <source>
        <dbReference type="ARBA" id="ARBA00022801"/>
    </source>
</evidence>
<dbReference type="EMBL" id="HQ698924">
    <property type="protein sequence ID" value="ADW24440.1"/>
    <property type="molecule type" value="Genomic_DNA"/>
</dbReference>
<dbReference type="Proteomes" id="UP000134313">
    <property type="component" value="Segment"/>
</dbReference>
<dbReference type="OrthoDB" id="9131at10239"/>
<comment type="subcellular location">
    <molecule>Assemblin</molecule>
    <subcellularLocation>
        <location evidence="9">Host nucleus</location>
    </subcellularLocation>
</comment>
<feature type="chain" id="PRO_5034777679" description="Assemblin" evidence="9">
    <location>
        <begin position="1"/>
        <end position="241"/>
    </location>
</feature>